<dbReference type="AlphaFoldDB" id="A0A0D3J5G9"/>
<name>A0A0D3J5G9_EMIH1</name>
<feature type="region of interest" description="Disordered" evidence="1">
    <location>
        <begin position="30"/>
        <end position="58"/>
    </location>
</feature>
<dbReference type="RefSeq" id="XP_005760893.1">
    <property type="nucleotide sequence ID" value="XM_005760836.1"/>
</dbReference>
<dbReference type="HOGENOM" id="CLU_1581429_0_0_1"/>
<dbReference type="RefSeq" id="XP_005771183.1">
    <property type="nucleotide sequence ID" value="XM_005771126.1"/>
</dbReference>
<sequence length="169" mass="17692">MPREGAAAVLERACVSLAVAVFFGGEAEKEEEAEEAEAEAEAGPAVAAEKEKAGEAGGAEAVEAARRWLHSRMVSRWRSVSARYARPMRKLRRFCALGEAAAARGRIASAHWPADAAAGERVARAAAALRALAHVGGDVLETPNLVEQAALDVLGDARTAGSFLTHCFA</sequence>
<protein>
    <submittedName>
        <fullName evidence="2">Uncharacterized protein</fullName>
    </submittedName>
</protein>
<dbReference type="GeneID" id="17254616"/>
<dbReference type="KEGG" id="ehx:EMIHUDRAFT_436128"/>
<evidence type="ECO:0000313" key="2">
    <source>
        <dbReference type="EnsemblProtists" id="EOD18754"/>
    </source>
</evidence>
<evidence type="ECO:0000313" key="3">
    <source>
        <dbReference type="Proteomes" id="UP000013827"/>
    </source>
</evidence>
<accession>A0A0D3J5G9</accession>
<dbReference type="KEGG" id="ehx:EMIHUDRAFT_446346"/>
<evidence type="ECO:0000256" key="1">
    <source>
        <dbReference type="SAM" id="MobiDB-lite"/>
    </source>
</evidence>
<reference evidence="2" key="2">
    <citation type="submission" date="2024-10" db="UniProtKB">
        <authorList>
            <consortium name="EnsemblProtists"/>
        </authorList>
    </citation>
    <scope>IDENTIFICATION</scope>
</reference>
<dbReference type="GeneID" id="17264325"/>
<proteinExistence type="predicted"/>
<dbReference type="PaxDb" id="2903-EOD08464"/>
<keyword evidence="3" id="KW-1185">Reference proteome</keyword>
<reference evidence="3" key="1">
    <citation type="journal article" date="2013" name="Nature">
        <title>Pan genome of the phytoplankton Emiliania underpins its global distribution.</title>
        <authorList>
            <person name="Read B.A."/>
            <person name="Kegel J."/>
            <person name="Klute M.J."/>
            <person name="Kuo A."/>
            <person name="Lefebvre S.C."/>
            <person name="Maumus F."/>
            <person name="Mayer C."/>
            <person name="Miller J."/>
            <person name="Monier A."/>
            <person name="Salamov A."/>
            <person name="Young J."/>
            <person name="Aguilar M."/>
            <person name="Claverie J.M."/>
            <person name="Frickenhaus S."/>
            <person name="Gonzalez K."/>
            <person name="Herman E.K."/>
            <person name="Lin Y.C."/>
            <person name="Napier J."/>
            <person name="Ogata H."/>
            <person name="Sarno A.F."/>
            <person name="Shmutz J."/>
            <person name="Schroeder D."/>
            <person name="de Vargas C."/>
            <person name="Verret F."/>
            <person name="von Dassow P."/>
            <person name="Valentin K."/>
            <person name="Van de Peer Y."/>
            <person name="Wheeler G."/>
            <person name="Dacks J.B."/>
            <person name="Delwiche C.F."/>
            <person name="Dyhrman S.T."/>
            <person name="Glockner G."/>
            <person name="John U."/>
            <person name="Richards T."/>
            <person name="Worden A.Z."/>
            <person name="Zhang X."/>
            <person name="Grigoriev I.V."/>
            <person name="Allen A.E."/>
            <person name="Bidle K."/>
            <person name="Borodovsky M."/>
            <person name="Bowler C."/>
            <person name="Brownlee C."/>
            <person name="Cock J.M."/>
            <person name="Elias M."/>
            <person name="Gladyshev V.N."/>
            <person name="Groth M."/>
            <person name="Guda C."/>
            <person name="Hadaegh A."/>
            <person name="Iglesias-Rodriguez M.D."/>
            <person name="Jenkins J."/>
            <person name="Jones B.M."/>
            <person name="Lawson T."/>
            <person name="Leese F."/>
            <person name="Lindquist E."/>
            <person name="Lobanov A."/>
            <person name="Lomsadze A."/>
            <person name="Malik S.B."/>
            <person name="Marsh M.E."/>
            <person name="Mackinder L."/>
            <person name="Mock T."/>
            <person name="Mueller-Roeber B."/>
            <person name="Pagarete A."/>
            <person name="Parker M."/>
            <person name="Probert I."/>
            <person name="Quesneville H."/>
            <person name="Raines C."/>
            <person name="Rensing S.A."/>
            <person name="Riano-Pachon D.M."/>
            <person name="Richier S."/>
            <person name="Rokitta S."/>
            <person name="Shiraiwa Y."/>
            <person name="Soanes D.M."/>
            <person name="van der Giezen M."/>
            <person name="Wahlund T.M."/>
            <person name="Williams B."/>
            <person name="Wilson W."/>
            <person name="Wolfe G."/>
            <person name="Wurch L.L."/>
        </authorList>
    </citation>
    <scope>NUCLEOTIDE SEQUENCE</scope>
</reference>
<dbReference type="Proteomes" id="UP000013827">
    <property type="component" value="Unassembled WGS sequence"/>
</dbReference>
<feature type="compositionally biased region" description="Acidic residues" evidence="1">
    <location>
        <begin position="30"/>
        <end position="40"/>
    </location>
</feature>
<organism evidence="2 3">
    <name type="scientific">Emiliania huxleyi (strain CCMP1516)</name>
    <dbReference type="NCBI Taxonomy" id="280463"/>
    <lineage>
        <taxon>Eukaryota</taxon>
        <taxon>Haptista</taxon>
        <taxon>Haptophyta</taxon>
        <taxon>Prymnesiophyceae</taxon>
        <taxon>Isochrysidales</taxon>
        <taxon>Noelaerhabdaceae</taxon>
        <taxon>Emiliania</taxon>
    </lineage>
</organism>
<dbReference type="EnsemblProtists" id="EOD08464">
    <property type="protein sequence ID" value="EOD08464"/>
    <property type="gene ID" value="EMIHUDRAFT_446346"/>
</dbReference>
<dbReference type="EnsemblProtists" id="EOD18754">
    <property type="protein sequence ID" value="EOD18754"/>
    <property type="gene ID" value="EMIHUDRAFT_436128"/>
</dbReference>